<organism evidence="1 2">
    <name type="scientific">Acorus calamus</name>
    <name type="common">Sweet flag</name>
    <dbReference type="NCBI Taxonomy" id="4465"/>
    <lineage>
        <taxon>Eukaryota</taxon>
        <taxon>Viridiplantae</taxon>
        <taxon>Streptophyta</taxon>
        <taxon>Embryophyta</taxon>
        <taxon>Tracheophyta</taxon>
        <taxon>Spermatophyta</taxon>
        <taxon>Magnoliopsida</taxon>
        <taxon>Liliopsida</taxon>
        <taxon>Acoraceae</taxon>
        <taxon>Acorus</taxon>
    </lineage>
</organism>
<reference evidence="1" key="2">
    <citation type="submission" date="2023-06" db="EMBL/GenBank/DDBJ databases">
        <authorList>
            <person name="Ma L."/>
            <person name="Liu K.-W."/>
            <person name="Li Z."/>
            <person name="Hsiao Y.-Y."/>
            <person name="Qi Y."/>
            <person name="Fu T."/>
            <person name="Tang G."/>
            <person name="Zhang D."/>
            <person name="Sun W.-H."/>
            <person name="Liu D.-K."/>
            <person name="Li Y."/>
            <person name="Chen G.-Z."/>
            <person name="Liu X.-D."/>
            <person name="Liao X.-Y."/>
            <person name="Jiang Y.-T."/>
            <person name="Yu X."/>
            <person name="Hao Y."/>
            <person name="Huang J."/>
            <person name="Zhao X.-W."/>
            <person name="Ke S."/>
            <person name="Chen Y.-Y."/>
            <person name="Wu W.-L."/>
            <person name="Hsu J.-L."/>
            <person name="Lin Y.-F."/>
            <person name="Huang M.-D."/>
            <person name="Li C.-Y."/>
            <person name="Huang L."/>
            <person name="Wang Z.-W."/>
            <person name="Zhao X."/>
            <person name="Zhong W.-Y."/>
            <person name="Peng D.-H."/>
            <person name="Ahmad S."/>
            <person name="Lan S."/>
            <person name="Zhang J.-S."/>
            <person name="Tsai W.-C."/>
            <person name="Van De Peer Y."/>
            <person name="Liu Z.-J."/>
        </authorList>
    </citation>
    <scope>NUCLEOTIDE SEQUENCE</scope>
    <source>
        <strain evidence="1">CP</strain>
        <tissue evidence="1">Leaves</tissue>
    </source>
</reference>
<dbReference type="Proteomes" id="UP001180020">
    <property type="component" value="Unassembled WGS sequence"/>
</dbReference>
<evidence type="ECO:0008006" key="3">
    <source>
        <dbReference type="Google" id="ProtNLM"/>
    </source>
</evidence>
<reference evidence="1" key="1">
    <citation type="journal article" date="2023" name="Nat. Commun.">
        <title>Diploid and tetraploid genomes of Acorus and the evolution of monocots.</title>
        <authorList>
            <person name="Ma L."/>
            <person name="Liu K.W."/>
            <person name="Li Z."/>
            <person name="Hsiao Y.Y."/>
            <person name="Qi Y."/>
            <person name="Fu T."/>
            <person name="Tang G.D."/>
            <person name="Zhang D."/>
            <person name="Sun W.H."/>
            <person name="Liu D.K."/>
            <person name="Li Y."/>
            <person name="Chen G.Z."/>
            <person name="Liu X.D."/>
            <person name="Liao X.Y."/>
            <person name="Jiang Y.T."/>
            <person name="Yu X."/>
            <person name="Hao Y."/>
            <person name="Huang J."/>
            <person name="Zhao X.W."/>
            <person name="Ke S."/>
            <person name="Chen Y.Y."/>
            <person name="Wu W.L."/>
            <person name="Hsu J.L."/>
            <person name="Lin Y.F."/>
            <person name="Huang M.D."/>
            <person name="Li C.Y."/>
            <person name="Huang L."/>
            <person name="Wang Z.W."/>
            <person name="Zhao X."/>
            <person name="Zhong W.Y."/>
            <person name="Peng D.H."/>
            <person name="Ahmad S."/>
            <person name="Lan S."/>
            <person name="Zhang J.S."/>
            <person name="Tsai W.C."/>
            <person name="Van de Peer Y."/>
            <person name="Liu Z.J."/>
        </authorList>
    </citation>
    <scope>NUCLEOTIDE SEQUENCE</scope>
    <source>
        <strain evidence="1">CP</strain>
    </source>
</reference>
<dbReference type="AlphaFoldDB" id="A0AAV9EJE5"/>
<evidence type="ECO:0000313" key="1">
    <source>
        <dbReference type="EMBL" id="KAK1312960.1"/>
    </source>
</evidence>
<gene>
    <name evidence="1" type="ORF">QJS10_CPA06g01786</name>
</gene>
<evidence type="ECO:0000313" key="2">
    <source>
        <dbReference type="Proteomes" id="UP001180020"/>
    </source>
</evidence>
<accession>A0AAV9EJE5</accession>
<proteinExistence type="predicted"/>
<dbReference type="EMBL" id="JAUJYO010000006">
    <property type="protein sequence ID" value="KAK1312960.1"/>
    <property type="molecule type" value="Genomic_DNA"/>
</dbReference>
<protein>
    <recommendedName>
        <fullName evidence="3">Transposase</fullName>
    </recommendedName>
</protein>
<sequence>MVVWGLQARYPFTVQSCYDWLRWERPRFERFRQVYQLRLVFPLTMVLKCGRPKARQAKGLGEIYGRNNQLKRLLEESIPLFSFSAFTETKSMASLLQVTND</sequence>
<name>A0AAV9EJE5_ACOCL</name>
<keyword evidence="2" id="KW-1185">Reference proteome</keyword>
<comment type="caution">
    <text evidence="1">The sequence shown here is derived from an EMBL/GenBank/DDBJ whole genome shotgun (WGS) entry which is preliminary data.</text>
</comment>